<evidence type="ECO:0000256" key="1">
    <source>
        <dbReference type="SAM" id="MobiDB-lite"/>
    </source>
</evidence>
<reference evidence="2" key="1">
    <citation type="submission" date="2023-05" db="EMBL/GenBank/DDBJ databases">
        <authorList>
            <person name="Huff M."/>
        </authorList>
    </citation>
    <scope>NUCLEOTIDE SEQUENCE</scope>
</reference>
<protein>
    <submittedName>
        <fullName evidence="2">Uncharacterized protein</fullName>
    </submittedName>
</protein>
<dbReference type="AlphaFoldDB" id="A0AAD2AFT8"/>
<keyword evidence="3" id="KW-1185">Reference proteome</keyword>
<accession>A0AAD2AFT8</accession>
<evidence type="ECO:0000313" key="3">
    <source>
        <dbReference type="Proteomes" id="UP000834106"/>
    </source>
</evidence>
<name>A0AAD2AFT8_9LAMI</name>
<dbReference type="EMBL" id="OU503058">
    <property type="protein sequence ID" value="CAI9786994.1"/>
    <property type="molecule type" value="Genomic_DNA"/>
</dbReference>
<organism evidence="2 3">
    <name type="scientific">Fraxinus pennsylvanica</name>
    <dbReference type="NCBI Taxonomy" id="56036"/>
    <lineage>
        <taxon>Eukaryota</taxon>
        <taxon>Viridiplantae</taxon>
        <taxon>Streptophyta</taxon>
        <taxon>Embryophyta</taxon>
        <taxon>Tracheophyta</taxon>
        <taxon>Spermatophyta</taxon>
        <taxon>Magnoliopsida</taxon>
        <taxon>eudicotyledons</taxon>
        <taxon>Gunneridae</taxon>
        <taxon>Pentapetalae</taxon>
        <taxon>asterids</taxon>
        <taxon>lamiids</taxon>
        <taxon>Lamiales</taxon>
        <taxon>Oleaceae</taxon>
        <taxon>Oleeae</taxon>
        <taxon>Fraxinus</taxon>
    </lineage>
</organism>
<evidence type="ECO:0000313" key="2">
    <source>
        <dbReference type="EMBL" id="CAI9786994.1"/>
    </source>
</evidence>
<feature type="region of interest" description="Disordered" evidence="1">
    <location>
        <begin position="61"/>
        <end position="113"/>
    </location>
</feature>
<proteinExistence type="predicted"/>
<sequence length="130" mass="14034">MGFSRKGGCGQHGCSRKGYCQQFAVEVTPTSIPMVEDMELRPNETTIVSWKKLLKDAASNKINGNGPLVSGPSSEPHHTIPDPAPAPPLGASSLKQSNENVAKDLQAQPTSNHLSNVIERIKRLYAVRSE</sequence>
<dbReference type="Proteomes" id="UP000834106">
    <property type="component" value="Chromosome 23"/>
</dbReference>
<gene>
    <name evidence="2" type="ORF">FPE_LOCUS34424</name>
</gene>